<dbReference type="Gene3D" id="1.10.720.30">
    <property type="entry name" value="SAP domain"/>
    <property type="match status" value="1"/>
</dbReference>
<dbReference type="Pfam" id="PF16294">
    <property type="entry name" value="RSB_motif"/>
    <property type="match status" value="1"/>
</dbReference>
<feature type="compositionally biased region" description="Gly residues" evidence="1">
    <location>
        <begin position="1148"/>
        <end position="1172"/>
    </location>
</feature>
<dbReference type="CDD" id="cd12432">
    <property type="entry name" value="RRM_ACINU"/>
    <property type="match status" value="1"/>
</dbReference>
<feature type="compositionally biased region" description="Basic and acidic residues" evidence="1">
    <location>
        <begin position="1181"/>
        <end position="1213"/>
    </location>
</feature>
<feature type="compositionally biased region" description="Basic residues" evidence="1">
    <location>
        <begin position="1052"/>
        <end position="1063"/>
    </location>
</feature>
<keyword evidence="4" id="KW-1185">Reference proteome</keyword>
<feature type="compositionally biased region" description="Basic and acidic residues" evidence="1">
    <location>
        <begin position="724"/>
        <end position="744"/>
    </location>
</feature>
<reference evidence="3 4" key="1">
    <citation type="journal article" date="2014" name="Nat. Genet.">
        <title>Whole-genome sequence of a flatfish provides insights into ZW sex chromosome evolution and adaptation to a benthic lifestyle.</title>
        <authorList>
            <person name="Chen S."/>
            <person name="Zhang G."/>
            <person name="Shao C."/>
            <person name="Huang Q."/>
            <person name="Liu G."/>
            <person name="Zhang P."/>
            <person name="Song W."/>
            <person name="An N."/>
            <person name="Chalopin D."/>
            <person name="Volff J.N."/>
            <person name="Hong Y."/>
            <person name="Li Q."/>
            <person name="Sha Z."/>
            <person name="Zhou H."/>
            <person name="Xie M."/>
            <person name="Yu Q."/>
            <person name="Liu Y."/>
            <person name="Xiang H."/>
            <person name="Wang N."/>
            <person name="Wu K."/>
            <person name="Yang C."/>
            <person name="Zhou Q."/>
            <person name="Liao X."/>
            <person name="Yang L."/>
            <person name="Hu Q."/>
            <person name="Zhang J."/>
            <person name="Meng L."/>
            <person name="Jin L."/>
            <person name="Tian Y."/>
            <person name="Lian J."/>
            <person name="Yang J."/>
            <person name="Miao G."/>
            <person name="Liu S."/>
            <person name="Liang Z."/>
            <person name="Yan F."/>
            <person name="Li Y."/>
            <person name="Sun B."/>
            <person name="Zhang H."/>
            <person name="Zhang J."/>
            <person name="Zhu Y."/>
            <person name="Du M."/>
            <person name="Zhao Y."/>
            <person name="Schartl M."/>
            <person name="Tang Q."/>
            <person name="Wang J."/>
        </authorList>
    </citation>
    <scope>NUCLEOTIDE SEQUENCE</scope>
</reference>
<feature type="compositionally biased region" description="Acidic residues" evidence="1">
    <location>
        <begin position="250"/>
        <end position="269"/>
    </location>
</feature>
<sequence>MADEDITLDGKPLQSLRVADLKAALEQRNLPKSGQKNTLVKRLKGALMLENLQKTSSSHMHSGLQPNSQIGEEMCQNSFIKQYLAKQQELLRQRLEREATQNDEADESPSVPEEDEEHSEDNDSPSCVTEKNCPIPSHSTLTRPGRAVSAAVVGHGFMSIQSQESPEALQTRVQRAVGHQEPVPSPPRAVASLSVRILGEADRQGLPPAVPRVYEKEGTAPSQPGSAQSVLHLSRSAGVTAGSVVLKDSSDDDDDDDDGDDECEDDEDWGSQPGKGKTVPPKPQQMPSTMLSSGGRSKRKLQVPQHIPPPQAQHSPMQLRHPTPPPSPPSNLFPLPDTPKQSPPEPDDQDRDVAEPALDRRAASFLPPSVQMQDSDSSSGSSSPDPPAKSKPGPLSLLVHKMESEGAFQASMEMSEDTSHSTAGSSSESPLQKLKKKRQEENIETEVETQLKKVKERGGQQVREREEHYSEEKKKDREKEQHQYKENMETKLNTAENEGRGKKTQDEVEIKEESGLKEEKDMRQKTANRDRKVMTKQRESDSSDSDSKSDSASQSSSSSSDKTLSARQNKLLGQTHKQKVEEEHKTTLTEEVKKRHLSTREVSEPSAAAVTEVEPDSESSMADQPASGAEPENSENRLEESTTTKAFAARKISLTNPKTSPATTDGGGAGEGEAGVAAGRKRRWGSSTAVTAKKPSISITTESLKSLIPDIKLEAVVDLHPEELQLSGDEGKQENNHSDEDKGLKIRRTVTQVVQGDTQENGQEEDDEEEEVQEQVEKMEKTEKEKHSSRDRRKSSVSEETSESQTFANMDGDVKKVTPRDSLVRRSISQQKSGVSVTIDDPVCAVKQPSPPRGQISKIIHVTNLVRPFTLGQLKELLNRTGSVLEDGFWIDKIKSHCYVTYATTEEAVSTRNAIHGVKWPSSNPKVLSVDFCGQDELDFHRGILKPEKEVEHIQVQAPGAPHNRLPPLMPERDRDRERERDRDRDREEKDREHERDRERGAAGVRDIWAEREREMERRERARGEREWDRDKIREYAGPGEDERRSRSRERERRRRERARSKERKTDKKEKGDEPPAKLLDDLFLKTKAPPCIYWLPLTEEQAAQRLLDRTERQKERERRRKEQQEEEDKKREEEKKERLKIREKDGGGGGGSAGGGGSGGGGGGGGSGGSAAGSAAINRGADRRGTNGDREREKERERGRDKEGDTRRDSGGHRPQRLSGGPGSGRRSRSRSNPRDRRR</sequence>
<dbReference type="GO" id="GO:0071011">
    <property type="term" value="C:precatalytic spliceosome"/>
    <property type="evidence" value="ECO:0007669"/>
    <property type="project" value="TreeGrafter"/>
</dbReference>
<dbReference type="Proteomes" id="UP000265120">
    <property type="component" value="Chromosome 1"/>
</dbReference>
<dbReference type="CTD" id="327495"/>
<feature type="compositionally biased region" description="Acidic residues" evidence="1">
    <location>
        <begin position="762"/>
        <end position="774"/>
    </location>
</feature>
<dbReference type="InterPro" id="IPR035979">
    <property type="entry name" value="RBD_domain_sf"/>
</dbReference>
<reference evidence="3" key="2">
    <citation type="submission" date="2025-08" db="UniProtKB">
        <authorList>
            <consortium name="Ensembl"/>
        </authorList>
    </citation>
    <scope>IDENTIFICATION</scope>
</reference>
<feature type="compositionally biased region" description="Basic and acidic residues" evidence="1">
    <location>
        <begin position="449"/>
        <end position="489"/>
    </location>
</feature>
<feature type="compositionally biased region" description="Low complexity" evidence="1">
    <location>
        <begin position="550"/>
        <end position="561"/>
    </location>
</feature>
<feature type="region of interest" description="Disordered" evidence="1">
    <location>
        <begin position="1038"/>
        <end position="1086"/>
    </location>
</feature>
<feature type="compositionally biased region" description="Polar residues" evidence="1">
    <location>
        <begin position="653"/>
        <end position="663"/>
    </location>
</feature>
<dbReference type="FunFam" id="1.10.720.30:FF:000039">
    <property type="entry name" value="Uncharacterized protein"/>
    <property type="match status" value="1"/>
</dbReference>
<dbReference type="PANTHER" id="PTHR46589">
    <property type="entry name" value="APOPTOTIC CHROMATIN CONDENSATION INDUCER IN THE NUCLEUS"/>
    <property type="match status" value="1"/>
</dbReference>
<dbReference type="OMA" id="GVKWPPS"/>
<dbReference type="GeneID" id="103388655"/>
<dbReference type="Gene3D" id="3.30.70.330">
    <property type="match status" value="1"/>
</dbReference>
<dbReference type="RefSeq" id="XP_008321412.2">
    <property type="nucleotide sequence ID" value="XM_008323190.3"/>
</dbReference>
<dbReference type="InParanoid" id="A0A3P8UWJ7"/>
<feature type="compositionally biased region" description="Basic and acidic residues" evidence="1">
    <location>
        <begin position="578"/>
        <end position="603"/>
    </location>
</feature>
<dbReference type="SMART" id="SM00513">
    <property type="entry name" value="SAP"/>
    <property type="match status" value="1"/>
</dbReference>
<feature type="domain" description="SAP" evidence="2">
    <location>
        <begin position="13"/>
        <end position="47"/>
    </location>
</feature>
<feature type="compositionally biased region" description="Basic and acidic residues" evidence="1">
    <location>
        <begin position="812"/>
        <end position="824"/>
    </location>
</feature>
<feature type="compositionally biased region" description="Basic residues" evidence="1">
    <location>
        <begin position="1227"/>
        <end position="1240"/>
    </location>
</feature>
<dbReference type="SUPFAM" id="SSF68906">
    <property type="entry name" value="SAP domain"/>
    <property type="match status" value="1"/>
</dbReference>
<feature type="compositionally biased region" description="Basic and acidic residues" evidence="1">
    <location>
        <begin position="971"/>
        <end position="1001"/>
    </location>
</feature>
<name>A0A3P8UWJ7_CYNSE</name>
<feature type="region of interest" description="Disordered" evidence="1">
    <location>
        <begin position="1107"/>
        <end position="1240"/>
    </location>
</feature>
<feature type="compositionally biased region" description="Basic and acidic residues" evidence="1">
    <location>
        <begin position="1064"/>
        <end position="1085"/>
    </location>
</feature>
<feature type="region of interest" description="Disordered" evidence="1">
    <location>
        <begin position="98"/>
        <end position="144"/>
    </location>
</feature>
<dbReference type="PANTHER" id="PTHR46589:SF1">
    <property type="entry name" value="APOPTOTIC CHROMATIN CONDENSATION INDUCER IN THE NUCLEUS"/>
    <property type="match status" value="1"/>
</dbReference>
<feature type="compositionally biased region" description="Basic and acidic residues" evidence="1">
    <location>
        <begin position="1107"/>
        <end position="1147"/>
    </location>
</feature>
<feature type="compositionally biased region" description="Basic and acidic residues" evidence="1">
    <location>
        <begin position="775"/>
        <end position="788"/>
    </location>
</feature>
<dbReference type="InterPro" id="IPR052793">
    <property type="entry name" value="EJC-associated_protein"/>
</dbReference>
<evidence type="ECO:0000259" key="2">
    <source>
        <dbReference type="PROSITE" id="PS50800"/>
    </source>
</evidence>
<dbReference type="InterPro" id="IPR034257">
    <property type="entry name" value="Acinus_RRM"/>
</dbReference>
<evidence type="ECO:0000256" key="1">
    <source>
        <dbReference type="SAM" id="MobiDB-lite"/>
    </source>
</evidence>
<dbReference type="InterPro" id="IPR032552">
    <property type="entry name" value="RSB_motif"/>
</dbReference>
<dbReference type="FunCoup" id="A0A3P8UWJ7">
    <property type="interactions" value="524"/>
</dbReference>
<proteinExistence type="predicted"/>
<dbReference type="GeneTree" id="ENSGT00710000106790"/>
<dbReference type="Pfam" id="PF02037">
    <property type="entry name" value="SAP"/>
    <property type="match status" value="1"/>
</dbReference>
<organism evidence="3 4">
    <name type="scientific">Cynoglossus semilaevis</name>
    <name type="common">Tongue sole</name>
    <dbReference type="NCBI Taxonomy" id="244447"/>
    <lineage>
        <taxon>Eukaryota</taxon>
        <taxon>Metazoa</taxon>
        <taxon>Chordata</taxon>
        <taxon>Craniata</taxon>
        <taxon>Vertebrata</taxon>
        <taxon>Euteleostomi</taxon>
        <taxon>Actinopterygii</taxon>
        <taxon>Neopterygii</taxon>
        <taxon>Teleostei</taxon>
        <taxon>Neoteleostei</taxon>
        <taxon>Acanthomorphata</taxon>
        <taxon>Carangaria</taxon>
        <taxon>Pleuronectiformes</taxon>
        <taxon>Pleuronectoidei</taxon>
        <taxon>Cynoglossidae</taxon>
        <taxon>Cynoglossinae</taxon>
        <taxon>Cynoglossus</taxon>
    </lineage>
</organism>
<feature type="compositionally biased region" description="Polar residues" evidence="1">
    <location>
        <begin position="220"/>
        <end position="231"/>
    </location>
</feature>
<feature type="compositionally biased region" description="Acidic residues" evidence="1">
    <location>
        <begin position="101"/>
        <end position="123"/>
    </location>
</feature>
<feature type="region of interest" description="Disordered" evidence="1">
    <location>
        <begin position="956"/>
        <end position="1002"/>
    </location>
</feature>
<accession>A0A3P8UWJ7</accession>
<feature type="compositionally biased region" description="Pro residues" evidence="1">
    <location>
        <begin position="322"/>
        <end position="331"/>
    </location>
</feature>
<feature type="region of interest" description="Disordered" evidence="1">
    <location>
        <begin position="724"/>
        <end position="832"/>
    </location>
</feature>
<dbReference type="PROSITE" id="PS50800">
    <property type="entry name" value="SAP"/>
    <property type="match status" value="1"/>
</dbReference>
<dbReference type="GO" id="GO:0003723">
    <property type="term" value="F:RNA binding"/>
    <property type="evidence" value="ECO:0007669"/>
    <property type="project" value="TreeGrafter"/>
</dbReference>
<feature type="compositionally biased region" description="Basic and acidic residues" evidence="1">
    <location>
        <begin position="497"/>
        <end position="549"/>
    </location>
</feature>
<dbReference type="GO" id="GO:0008380">
    <property type="term" value="P:RNA splicing"/>
    <property type="evidence" value="ECO:0007669"/>
    <property type="project" value="TreeGrafter"/>
</dbReference>
<evidence type="ECO:0000313" key="4">
    <source>
        <dbReference type="Proteomes" id="UP000265120"/>
    </source>
</evidence>
<evidence type="ECO:0000313" key="3">
    <source>
        <dbReference type="Ensembl" id="ENSCSEP00000006747.1"/>
    </source>
</evidence>
<protein>
    <submittedName>
        <fullName evidence="3">Apoptotic chromatin condensation inducer 1b</fullName>
    </submittedName>
</protein>
<feature type="compositionally biased region" description="Polar residues" evidence="1">
    <location>
        <begin position="562"/>
        <end position="572"/>
    </location>
</feature>
<dbReference type="GO" id="GO:0061574">
    <property type="term" value="C:ASAP complex"/>
    <property type="evidence" value="ECO:0007669"/>
    <property type="project" value="TreeGrafter"/>
</dbReference>
<dbReference type="InterPro" id="IPR036361">
    <property type="entry name" value="SAP_dom_sf"/>
</dbReference>
<dbReference type="InterPro" id="IPR012677">
    <property type="entry name" value="Nucleotide-bd_a/b_plait_sf"/>
</dbReference>
<feature type="region of interest" description="Disordered" evidence="1">
    <location>
        <begin position="202"/>
        <end position="695"/>
    </location>
</feature>
<feature type="compositionally biased region" description="Low complexity" evidence="1">
    <location>
        <begin position="420"/>
        <end position="429"/>
    </location>
</feature>
<dbReference type="STRING" id="244447.ENSCSEP00000006747"/>
<feature type="compositionally biased region" description="Low complexity" evidence="1">
    <location>
        <begin position="367"/>
        <end position="383"/>
    </location>
</feature>
<dbReference type="InterPro" id="IPR003034">
    <property type="entry name" value="SAP_dom"/>
</dbReference>
<dbReference type="Ensembl" id="ENSCSET00000006821.1">
    <property type="protein sequence ID" value="ENSCSEP00000006747.1"/>
    <property type="gene ID" value="ENSCSEG00000004364.1"/>
</dbReference>
<dbReference type="SUPFAM" id="SSF54928">
    <property type="entry name" value="RNA-binding domain, RBD"/>
    <property type="match status" value="1"/>
</dbReference>
<feature type="compositionally biased region" description="Basic and acidic residues" evidence="1">
    <location>
        <begin position="1038"/>
        <end position="1051"/>
    </location>
</feature>
<dbReference type="AlphaFoldDB" id="A0A3P8UWJ7"/>
<reference evidence="3" key="3">
    <citation type="submission" date="2025-09" db="UniProtKB">
        <authorList>
            <consortium name="Ensembl"/>
        </authorList>
    </citation>
    <scope>IDENTIFICATION</scope>
</reference>
<feature type="compositionally biased region" description="Polar residues" evidence="1">
    <location>
        <begin position="285"/>
        <end position="295"/>
    </location>
</feature>
<feature type="compositionally biased region" description="Basic and acidic residues" evidence="1">
    <location>
        <begin position="351"/>
        <end position="362"/>
    </location>
</feature>